<sequence length="278" mass="30969">MTPPPNSLGDNPPPPPPPSSNPALPPSSSLRPPPLPSTNIPRPSICPLQSNITKKGEKNQESLDHQMQMVVIAPTPSQPEMSETGRPNLDFGDQSETDDYDGFLYIGFMPPAAVPLNVIYPDSYFEGEIPQGTNNEIEAGQINARGELNTRNRKASFSGRTHDTEAESSSTAGDPSTPPNSKKNKLIFYLNEFAKLWSLTIDEVREVMIENNVAIQQKKEARKKKERMSCKLAQAFAYVGESSNDQVKKIKFFNNSLEKQHRVSDLNDRIIRRSLEMF</sequence>
<feature type="region of interest" description="Disordered" evidence="1">
    <location>
        <begin position="1"/>
        <end position="96"/>
    </location>
</feature>
<reference evidence="2" key="1">
    <citation type="submission" date="2023-04" db="EMBL/GenBank/DDBJ databases">
        <authorList>
            <person name="Vijverberg K."/>
            <person name="Xiong W."/>
            <person name="Schranz E."/>
        </authorList>
    </citation>
    <scope>NUCLEOTIDE SEQUENCE</scope>
</reference>
<evidence type="ECO:0000256" key="1">
    <source>
        <dbReference type="SAM" id="MobiDB-lite"/>
    </source>
</evidence>
<dbReference type="EMBL" id="OX465082">
    <property type="protein sequence ID" value="CAI9289841.1"/>
    <property type="molecule type" value="Genomic_DNA"/>
</dbReference>
<feature type="compositionally biased region" description="Pro residues" evidence="1">
    <location>
        <begin position="1"/>
        <end position="36"/>
    </location>
</feature>
<keyword evidence="3" id="KW-1185">Reference proteome</keyword>
<evidence type="ECO:0000313" key="2">
    <source>
        <dbReference type="EMBL" id="CAI9289841.1"/>
    </source>
</evidence>
<proteinExistence type="predicted"/>
<accession>A0AA36EB15</accession>
<dbReference type="AlphaFoldDB" id="A0AA36EB15"/>
<feature type="region of interest" description="Disordered" evidence="1">
    <location>
        <begin position="142"/>
        <end position="181"/>
    </location>
</feature>
<name>A0AA36EB15_LACSI</name>
<dbReference type="Proteomes" id="UP001177003">
    <property type="component" value="Chromosome 6"/>
</dbReference>
<feature type="compositionally biased region" description="Basic and acidic residues" evidence="1">
    <location>
        <begin position="54"/>
        <end position="64"/>
    </location>
</feature>
<evidence type="ECO:0000313" key="3">
    <source>
        <dbReference type="Proteomes" id="UP001177003"/>
    </source>
</evidence>
<gene>
    <name evidence="2" type="ORF">LSALG_LOCUS29061</name>
</gene>
<organism evidence="2 3">
    <name type="scientific">Lactuca saligna</name>
    <name type="common">Willowleaf lettuce</name>
    <dbReference type="NCBI Taxonomy" id="75948"/>
    <lineage>
        <taxon>Eukaryota</taxon>
        <taxon>Viridiplantae</taxon>
        <taxon>Streptophyta</taxon>
        <taxon>Embryophyta</taxon>
        <taxon>Tracheophyta</taxon>
        <taxon>Spermatophyta</taxon>
        <taxon>Magnoliopsida</taxon>
        <taxon>eudicotyledons</taxon>
        <taxon>Gunneridae</taxon>
        <taxon>Pentapetalae</taxon>
        <taxon>asterids</taxon>
        <taxon>campanulids</taxon>
        <taxon>Asterales</taxon>
        <taxon>Asteraceae</taxon>
        <taxon>Cichorioideae</taxon>
        <taxon>Cichorieae</taxon>
        <taxon>Lactucinae</taxon>
        <taxon>Lactuca</taxon>
    </lineage>
</organism>
<protein>
    <submittedName>
        <fullName evidence="2">Uncharacterized protein</fullName>
    </submittedName>
</protein>